<keyword evidence="4" id="KW-0547">Nucleotide-binding</keyword>
<dbReference type="Proteomes" id="UP001595839">
    <property type="component" value="Unassembled WGS sequence"/>
</dbReference>
<comment type="similarity">
    <text evidence="2">In the central section; belongs to the CRISPR-associated helicase Cas3 family.</text>
</comment>
<dbReference type="SUPFAM" id="SSF52540">
    <property type="entry name" value="P-loop containing nucleoside triphosphate hydrolases"/>
    <property type="match status" value="1"/>
</dbReference>
<dbReference type="Gene3D" id="1.10.3210.30">
    <property type="match status" value="1"/>
</dbReference>
<evidence type="ECO:0000256" key="5">
    <source>
        <dbReference type="ARBA" id="ARBA00022801"/>
    </source>
</evidence>
<keyword evidence="5" id="KW-0378">Hydrolase</keyword>
<dbReference type="NCBIfam" id="TIGR01596">
    <property type="entry name" value="cas3_HD"/>
    <property type="match status" value="1"/>
</dbReference>
<sequence length="1011" mass="107625">MSDPIGLDEFPAFVHEAFGYLPFPWQEAYMRAVAAGADWPDLDVPTALGKTSLIDIWVFLLAWQAAQGSDRTIPLRLFFAVDRRLVVDQAHEHAERLADVLREAEPGSVCERVAAALSQLGGADEPLSVVRMRGGVDWAARWLRSPAQPAVVVSTVDQYGSRLLFRGYHTTPRMRPIDAALTGFDALLALDEAHLSQALLTTARDCAAYQATATDPYFAARALKVVSLSATADDSGRPRLGVGPEDRGHPVAGRRLHANRHVTLLDVSAWAKTSTEAFAHGASAAVDALLPIIERPVMAVVANTIASARAAFQTLSARDDLDVLLLTGRCRDTERSNLVDGPLSELLNGVAPDRPRPLVVVATQTIEVGLDVSVAGMCIEAAAWDAVLQRLGRLDRTGDLALAPAVVVRTHAPDDTRTIPVYGEAAAYTWDWLASHTLVLDRPGATEELQLALANGLLLNPSTLPKLRTDIDLSALTAPSPRIPVVHRTVLDSWARTDPAPVPDQVPAPFLHGLDTSPADVQVVWRADLPWEDGITPPWEVWASRLAQTPPHAGETVTVPVRRLRRFLTRQAEADACGDLEGAPDPEQAPSKRSLAWSQLLPALRLNGPGDWTPALSPGDIRPGCTVVLPSAVGGHDAFGWTGAASTVVVPDLGDFLLGGAIAATRLDAEVITSLTGQADQAATLRALIGSAIGRLQSGDDQEPATEVVRDLLTAVIDLLPTDLPEPTGTDRFTQYLLGRLVLLRGGVAQWDTSTSTRRGVGHVVIGDTADDLRLLLIPPRTRSGLLERVPGVSDEEADSSSLTRPVGLAQHGKAVGARAASFAQRAGLPHPAIAATAIAGQAHDCGKQHPRFQTMLCGGDALLAEALPEPLAKSGLDPADLAGRRTAARLADWSPGLRHEALSAAAVQHWLNNEPQMATGLDKNLIIHLVAAHHGRGRPLLPPVADPDPVEVECTMPDGQQITLSSAAMGVDWGGPDRFATLTDQYGPWGTAMLESIVRLADMSVSEEGS</sequence>
<name>A0ABV9B8C9_9ACTN</name>
<dbReference type="EMBL" id="JBHSFK010000055">
    <property type="protein sequence ID" value="MFC4507402.1"/>
    <property type="molecule type" value="Genomic_DNA"/>
</dbReference>
<keyword evidence="11" id="KW-1185">Reference proteome</keyword>
<accession>A0ABV9B8C9</accession>
<dbReference type="InterPro" id="IPR038257">
    <property type="entry name" value="CRISPR-assoc_Cas3_HD_sf"/>
</dbReference>
<evidence type="ECO:0000313" key="10">
    <source>
        <dbReference type="EMBL" id="MFC4507402.1"/>
    </source>
</evidence>
<dbReference type="NCBIfam" id="TIGR02621">
    <property type="entry name" value="cas3_GSU0051"/>
    <property type="match status" value="1"/>
</dbReference>
<dbReference type="InterPro" id="IPR054712">
    <property type="entry name" value="Cas3-like_dom"/>
</dbReference>
<evidence type="ECO:0000313" key="11">
    <source>
        <dbReference type="Proteomes" id="UP001595839"/>
    </source>
</evidence>
<gene>
    <name evidence="10" type="primary">cas3u</name>
    <name evidence="10" type="ORF">ACFPIH_49720</name>
</gene>
<proteinExistence type="inferred from homology"/>
<evidence type="ECO:0000259" key="9">
    <source>
        <dbReference type="PROSITE" id="PS51643"/>
    </source>
</evidence>
<dbReference type="InterPro" id="IPR013444">
    <property type="entry name" value="Helicase_Cas3_CRISPR-ass_Anaes"/>
</dbReference>
<evidence type="ECO:0000256" key="8">
    <source>
        <dbReference type="ARBA" id="ARBA00023118"/>
    </source>
</evidence>
<dbReference type="RefSeq" id="WP_381185819.1">
    <property type="nucleotide sequence ID" value="NZ_JBHSFK010000055.1"/>
</dbReference>
<dbReference type="InterPro" id="IPR027417">
    <property type="entry name" value="P-loop_NTPase"/>
</dbReference>
<evidence type="ECO:0000256" key="3">
    <source>
        <dbReference type="ARBA" id="ARBA00022723"/>
    </source>
</evidence>
<dbReference type="PROSITE" id="PS51643">
    <property type="entry name" value="HD_CAS3"/>
    <property type="match status" value="1"/>
</dbReference>
<dbReference type="Gene3D" id="3.40.50.300">
    <property type="entry name" value="P-loop containing nucleotide triphosphate hydrolases"/>
    <property type="match status" value="1"/>
</dbReference>
<dbReference type="Pfam" id="PF18019">
    <property type="entry name" value="Cas3_HD"/>
    <property type="match status" value="1"/>
</dbReference>
<comment type="similarity">
    <text evidence="1">In the N-terminal section; belongs to the CRISPR-associated nuclease Cas3-HD family.</text>
</comment>
<evidence type="ECO:0000256" key="1">
    <source>
        <dbReference type="ARBA" id="ARBA00006847"/>
    </source>
</evidence>
<evidence type="ECO:0000256" key="7">
    <source>
        <dbReference type="ARBA" id="ARBA00022840"/>
    </source>
</evidence>
<organism evidence="10 11">
    <name type="scientific">Streptomyces vulcanius</name>
    <dbReference type="NCBI Taxonomy" id="1441876"/>
    <lineage>
        <taxon>Bacteria</taxon>
        <taxon>Bacillati</taxon>
        <taxon>Actinomycetota</taxon>
        <taxon>Actinomycetes</taxon>
        <taxon>Kitasatosporales</taxon>
        <taxon>Streptomycetaceae</taxon>
        <taxon>Streptomyces</taxon>
    </lineage>
</organism>
<keyword evidence="7" id="KW-0067">ATP-binding</keyword>
<evidence type="ECO:0000256" key="4">
    <source>
        <dbReference type="ARBA" id="ARBA00022741"/>
    </source>
</evidence>
<reference evidence="11" key="1">
    <citation type="journal article" date="2019" name="Int. J. Syst. Evol. Microbiol.">
        <title>The Global Catalogue of Microorganisms (GCM) 10K type strain sequencing project: providing services to taxonomists for standard genome sequencing and annotation.</title>
        <authorList>
            <consortium name="The Broad Institute Genomics Platform"/>
            <consortium name="The Broad Institute Genome Sequencing Center for Infectious Disease"/>
            <person name="Wu L."/>
            <person name="Ma J."/>
        </authorList>
    </citation>
    <scope>NUCLEOTIDE SEQUENCE [LARGE SCALE GENOMIC DNA]</scope>
    <source>
        <strain evidence="11">CGMCC 4.7177</strain>
    </source>
</reference>
<dbReference type="Pfam" id="PF22590">
    <property type="entry name" value="Cas3-like_C_2"/>
    <property type="match status" value="1"/>
</dbReference>
<dbReference type="InterPro" id="IPR006483">
    <property type="entry name" value="CRISPR-assoc_Cas3_HD"/>
</dbReference>
<comment type="caution">
    <text evidence="10">The sequence shown here is derived from an EMBL/GenBank/DDBJ whole genome shotgun (WGS) entry which is preliminary data.</text>
</comment>
<evidence type="ECO:0000256" key="6">
    <source>
        <dbReference type="ARBA" id="ARBA00022806"/>
    </source>
</evidence>
<keyword evidence="3" id="KW-0479">Metal-binding</keyword>
<feature type="domain" description="HD Cas3-type" evidence="9">
    <location>
        <begin position="802"/>
        <end position="1005"/>
    </location>
</feature>
<evidence type="ECO:0000256" key="2">
    <source>
        <dbReference type="ARBA" id="ARBA00009046"/>
    </source>
</evidence>
<protein>
    <submittedName>
        <fullName evidence="10">Type I-U CRISPR-associated helicase/endonuclease Cas3</fullName>
    </submittedName>
</protein>
<keyword evidence="8" id="KW-0051">Antiviral defense</keyword>
<keyword evidence="6" id="KW-0347">Helicase</keyword>